<dbReference type="PANTHER" id="PTHR12110:SF41">
    <property type="entry name" value="INOSOSE DEHYDRATASE"/>
    <property type="match status" value="1"/>
</dbReference>
<keyword evidence="2" id="KW-0540">Nuclease</keyword>
<comment type="caution">
    <text evidence="2">The sequence shown here is derived from an EMBL/GenBank/DDBJ whole genome shotgun (WGS) entry which is preliminary data.</text>
</comment>
<dbReference type="InterPro" id="IPR036237">
    <property type="entry name" value="Xyl_isomerase-like_sf"/>
</dbReference>
<dbReference type="Pfam" id="PF01261">
    <property type="entry name" value="AP_endonuc_2"/>
    <property type="match status" value="1"/>
</dbReference>
<evidence type="ECO:0000259" key="1">
    <source>
        <dbReference type="Pfam" id="PF01261"/>
    </source>
</evidence>
<name>A0A3R6UZ45_9LACO</name>
<dbReference type="Proteomes" id="UP000284109">
    <property type="component" value="Unassembled WGS sequence"/>
</dbReference>
<dbReference type="InterPro" id="IPR013022">
    <property type="entry name" value="Xyl_isomerase-like_TIM-brl"/>
</dbReference>
<dbReference type="InterPro" id="IPR050312">
    <property type="entry name" value="IolE/XylAMocC-like"/>
</dbReference>
<sequence length="314" mass="36194">MAIYISGAPSSWGVDDPKNPNLPDWQLVVHEAHQAGFTGMELGPYTYMPTKKSELMPMLEKNQITIMTGTIFEDLVSEEHFPSIVQETHDICQLVSQLPQKSKQSRQHYPTPYLTIMDFSDNDAAHLARDYNAGHPDRAQRLDKNNWNIMMQHIKEISKIAAEYGVRPVVHPHAGGFIEFEDEIAQLIQDIPYDLTGLCLDVGHLYYSKMDPEKTLIKYWDRVDYIHFKDIDKNKYQEVMSKKIKFFDACADQVMCPIGQGCIDYKRLHVLLADELKYEGFITVEQERDPRNSKSSLQDVKQSVDYLKSIGFKQ</sequence>
<accession>A0A3R6UZ45</accession>
<evidence type="ECO:0000313" key="3">
    <source>
        <dbReference type="Proteomes" id="UP000284109"/>
    </source>
</evidence>
<keyword evidence="2" id="KW-0378">Hydrolase</keyword>
<protein>
    <submittedName>
        <fullName evidence="2">AP endonuclease</fullName>
    </submittedName>
</protein>
<dbReference type="OrthoDB" id="9798407at2"/>
<dbReference type="PANTHER" id="PTHR12110">
    <property type="entry name" value="HYDROXYPYRUVATE ISOMERASE"/>
    <property type="match status" value="1"/>
</dbReference>
<dbReference type="SUPFAM" id="SSF51658">
    <property type="entry name" value="Xylose isomerase-like"/>
    <property type="match status" value="1"/>
</dbReference>
<keyword evidence="2" id="KW-0255">Endonuclease</keyword>
<reference evidence="2 3" key="1">
    <citation type="submission" date="2018-07" db="EMBL/GenBank/DDBJ databases">
        <title>Genome sequences of six Lactobacillus spp. isolated from bumble bee guts.</title>
        <authorList>
            <person name="Motta E.V.S."/>
            <person name="Moran N.A."/>
        </authorList>
    </citation>
    <scope>NUCLEOTIDE SEQUENCE [LARGE SCALE GENOMIC DNA]</scope>
    <source>
        <strain evidence="2 3">BI-1.1</strain>
    </source>
</reference>
<evidence type="ECO:0000313" key="2">
    <source>
        <dbReference type="EMBL" id="RHW51210.1"/>
    </source>
</evidence>
<feature type="domain" description="Xylose isomerase-like TIM barrel" evidence="1">
    <location>
        <begin position="30"/>
        <end position="309"/>
    </location>
</feature>
<dbReference type="Gene3D" id="3.20.20.150">
    <property type="entry name" value="Divalent-metal-dependent TIM barrel enzymes"/>
    <property type="match status" value="1"/>
</dbReference>
<gene>
    <name evidence="2" type="ORF">DS831_04090</name>
</gene>
<proteinExistence type="predicted"/>
<dbReference type="GO" id="GO:0004519">
    <property type="term" value="F:endonuclease activity"/>
    <property type="evidence" value="ECO:0007669"/>
    <property type="project" value="UniProtKB-KW"/>
</dbReference>
<dbReference type="AlphaFoldDB" id="A0A3R6UZ45"/>
<keyword evidence="3" id="KW-1185">Reference proteome</keyword>
<dbReference type="EMBL" id="QOCR01000002">
    <property type="protein sequence ID" value="RHW51210.1"/>
    <property type="molecule type" value="Genomic_DNA"/>
</dbReference>
<dbReference type="RefSeq" id="WP_118900667.1">
    <property type="nucleotide sequence ID" value="NZ_JBHLWZ010000022.1"/>
</dbReference>
<organism evidence="2 3">
    <name type="scientific">Bombilactobacillus bombi</name>
    <dbReference type="NCBI Taxonomy" id="1303590"/>
    <lineage>
        <taxon>Bacteria</taxon>
        <taxon>Bacillati</taxon>
        <taxon>Bacillota</taxon>
        <taxon>Bacilli</taxon>
        <taxon>Lactobacillales</taxon>
        <taxon>Lactobacillaceae</taxon>
        <taxon>Bombilactobacillus</taxon>
    </lineage>
</organism>